<evidence type="ECO:0000313" key="2">
    <source>
        <dbReference type="EMBL" id="MBB4702556.1"/>
    </source>
</evidence>
<comment type="caution">
    <text evidence="2">The sequence shown here is derived from an EMBL/GenBank/DDBJ whole genome shotgun (WGS) entry which is preliminary data.</text>
</comment>
<dbReference type="AlphaFoldDB" id="A0A7W7D9M2"/>
<sequence>MRPDPALDDDILPDWRGSSDAARWTPPPREEWEELRPLLIRRVVDALGLDEQTAGEQLDDIHARDGESPYIELIVRLAATLPVNGPNVQAVINHIDRVACAPEERLLAIAELGRAVAPAVAQFVLAEQHPHGGQGRGIEDR</sequence>
<dbReference type="Proteomes" id="UP000542210">
    <property type="component" value="Unassembled WGS sequence"/>
</dbReference>
<reference evidence="2 3" key="1">
    <citation type="submission" date="2020-08" db="EMBL/GenBank/DDBJ databases">
        <title>Sequencing the genomes of 1000 actinobacteria strains.</title>
        <authorList>
            <person name="Klenk H.-P."/>
        </authorList>
    </citation>
    <scope>NUCLEOTIDE SEQUENCE [LARGE SCALE GENOMIC DNA]</scope>
    <source>
        <strain evidence="2 3">DSM 45784</strain>
    </source>
</reference>
<gene>
    <name evidence="2" type="ORF">BJ982_004100</name>
</gene>
<accession>A0A7W7D9M2</accession>
<proteinExistence type="predicted"/>
<feature type="compositionally biased region" description="Acidic residues" evidence="1">
    <location>
        <begin position="1"/>
        <end position="12"/>
    </location>
</feature>
<name>A0A7W7D9M2_9ACTN</name>
<evidence type="ECO:0000256" key="1">
    <source>
        <dbReference type="SAM" id="MobiDB-lite"/>
    </source>
</evidence>
<dbReference type="RefSeq" id="WP_184882413.1">
    <property type="nucleotide sequence ID" value="NZ_BOOV01000033.1"/>
</dbReference>
<dbReference type="EMBL" id="JACHND010000001">
    <property type="protein sequence ID" value="MBB4702556.1"/>
    <property type="molecule type" value="Genomic_DNA"/>
</dbReference>
<organism evidence="2 3">
    <name type="scientific">Sphaerisporangium siamense</name>
    <dbReference type="NCBI Taxonomy" id="795645"/>
    <lineage>
        <taxon>Bacteria</taxon>
        <taxon>Bacillati</taxon>
        <taxon>Actinomycetota</taxon>
        <taxon>Actinomycetes</taxon>
        <taxon>Streptosporangiales</taxon>
        <taxon>Streptosporangiaceae</taxon>
        <taxon>Sphaerisporangium</taxon>
    </lineage>
</organism>
<feature type="region of interest" description="Disordered" evidence="1">
    <location>
        <begin position="1"/>
        <end position="28"/>
    </location>
</feature>
<protein>
    <submittedName>
        <fullName evidence="2">Uncharacterized protein</fullName>
    </submittedName>
</protein>
<evidence type="ECO:0000313" key="3">
    <source>
        <dbReference type="Proteomes" id="UP000542210"/>
    </source>
</evidence>
<keyword evidence="3" id="KW-1185">Reference proteome</keyword>